<dbReference type="EMBL" id="WUUQ01000002">
    <property type="protein sequence ID" value="MXQ73344.1"/>
    <property type="molecule type" value="Genomic_DNA"/>
</dbReference>
<sequence length="413" mass="45957">MEINEKILEKYAKVAVTMGVNVQKGQTLILNTSIDAVPLTRAVVKAAYEAGAKQVQVNYGDDIVSQYHYTYQDLETLKTVPQWLIDSKLDYMKDGTACMLRICSDVPGILKDVDGEKLGKAMQARAAAMKELNAYTMANKIQWSIVAAPNAEWAKQVFPKDDEETAVSKLWDAILHAMRIDEENDPIAAWDEHNRTLAEREQKLNDMKLKKLHFTNGRGTDLTIEIPDDGIWAGGNEKTTSGIVFNPNMPTEEIFTMPYKYGVNGTVYASKPLDYNGKLIDDFWFTFKDGKVVDYGAKQEPEALKSLVEFDEGSCYLGEVALVPYESPISLSNILFLNTLFDENASCHLALGKAYPMNIVGGTEMSDEELAAHGVNLSDTHVDFMFGTADMKITGIDQNGKEIPIFHSGNFVF</sequence>
<dbReference type="InterPro" id="IPR035097">
    <property type="entry name" value="M29_N-terminal"/>
</dbReference>
<reference evidence="10 11" key="2">
    <citation type="submission" date="2020-01" db="EMBL/GenBank/DDBJ databases">
        <title>Clostridiaceae sp. nov. isolated from the gut of human by culturomics.</title>
        <authorList>
            <person name="Chang Y."/>
        </authorList>
    </citation>
    <scope>NUCLEOTIDE SEQUENCE [LARGE SCALE GENOMIC DNA]</scope>
    <source>
        <strain evidence="10 11">DONG20-135</strain>
    </source>
</reference>
<accession>A0A6N8U7N7</accession>
<evidence type="ECO:0000256" key="2">
    <source>
        <dbReference type="ARBA" id="ARBA00001946"/>
    </source>
</evidence>
<evidence type="ECO:0000256" key="6">
    <source>
        <dbReference type="ARBA" id="ARBA00022670"/>
    </source>
</evidence>
<keyword evidence="7" id="KW-0479">Metal-binding</keyword>
<dbReference type="AlphaFoldDB" id="A0A6N8U7N7"/>
<dbReference type="Proteomes" id="UP000434036">
    <property type="component" value="Unassembled WGS sequence"/>
</dbReference>
<comment type="cofactor">
    <cofactor evidence="1">
        <name>Co(2+)</name>
        <dbReference type="ChEBI" id="CHEBI:48828"/>
    </cofactor>
</comment>
<evidence type="ECO:0000256" key="1">
    <source>
        <dbReference type="ARBA" id="ARBA00001941"/>
    </source>
</evidence>
<dbReference type="SUPFAM" id="SSF144052">
    <property type="entry name" value="Thermophilic metalloprotease-like"/>
    <property type="match status" value="1"/>
</dbReference>
<evidence type="ECO:0000256" key="8">
    <source>
        <dbReference type="ARBA" id="ARBA00022801"/>
    </source>
</evidence>
<reference evidence="10 11" key="1">
    <citation type="submission" date="2019-12" db="EMBL/GenBank/DDBJ databases">
        <authorList>
            <person name="Yang R."/>
        </authorList>
    </citation>
    <scope>NUCLEOTIDE SEQUENCE [LARGE SCALE GENOMIC DNA]</scope>
    <source>
        <strain evidence="10 11">DONG20-135</strain>
    </source>
</reference>
<dbReference type="InterPro" id="IPR052170">
    <property type="entry name" value="M29_Exopeptidase"/>
</dbReference>
<keyword evidence="8" id="KW-0378">Hydrolase</keyword>
<dbReference type="Gene3D" id="3.40.1830.10">
    <property type="entry name" value="Thermophilic metalloprotease (M29)"/>
    <property type="match status" value="1"/>
</dbReference>
<evidence type="ECO:0000256" key="9">
    <source>
        <dbReference type="ARBA" id="ARBA00023049"/>
    </source>
</evidence>
<evidence type="ECO:0000256" key="7">
    <source>
        <dbReference type="ARBA" id="ARBA00022723"/>
    </source>
</evidence>
<keyword evidence="11" id="KW-1185">Reference proteome</keyword>
<dbReference type="GO" id="GO:0004177">
    <property type="term" value="F:aminopeptidase activity"/>
    <property type="evidence" value="ECO:0007669"/>
    <property type="project" value="UniProtKB-KW"/>
</dbReference>
<dbReference type="PANTHER" id="PTHR34448:SF3">
    <property type="entry name" value="AMINOPEPTIDASE AMPS"/>
    <property type="match status" value="1"/>
</dbReference>
<keyword evidence="9" id="KW-0482">Metalloprotease</keyword>
<dbReference type="GO" id="GO:0008237">
    <property type="term" value="F:metallopeptidase activity"/>
    <property type="evidence" value="ECO:0007669"/>
    <property type="project" value="UniProtKB-KW"/>
</dbReference>
<comment type="caution">
    <text evidence="10">The sequence shown here is derived from an EMBL/GenBank/DDBJ whole genome shotgun (WGS) entry which is preliminary data.</text>
</comment>
<dbReference type="PANTHER" id="PTHR34448">
    <property type="entry name" value="AMINOPEPTIDASE"/>
    <property type="match status" value="1"/>
</dbReference>
<gene>
    <name evidence="10" type="ORF">GSF08_05295</name>
</gene>
<evidence type="ECO:0000256" key="3">
    <source>
        <dbReference type="ARBA" id="ARBA00001947"/>
    </source>
</evidence>
<dbReference type="RefSeq" id="WP_160624802.1">
    <property type="nucleotide sequence ID" value="NZ_WUUQ01000002.1"/>
</dbReference>
<dbReference type="GO" id="GO:0046872">
    <property type="term" value="F:metal ion binding"/>
    <property type="evidence" value="ECO:0007669"/>
    <property type="project" value="UniProtKB-KW"/>
</dbReference>
<comment type="cofactor">
    <cofactor evidence="3">
        <name>Zn(2+)</name>
        <dbReference type="ChEBI" id="CHEBI:29105"/>
    </cofactor>
</comment>
<dbReference type="PRINTS" id="PR00919">
    <property type="entry name" value="THERMOPTASE"/>
</dbReference>
<evidence type="ECO:0000256" key="4">
    <source>
        <dbReference type="ARBA" id="ARBA00008236"/>
    </source>
</evidence>
<dbReference type="GO" id="GO:0006508">
    <property type="term" value="P:proteolysis"/>
    <property type="evidence" value="ECO:0007669"/>
    <property type="project" value="UniProtKB-KW"/>
</dbReference>
<protein>
    <submittedName>
        <fullName evidence="10">Aminopeptidase</fullName>
    </submittedName>
</protein>
<keyword evidence="6" id="KW-0645">Protease</keyword>
<dbReference type="Pfam" id="PF02073">
    <property type="entry name" value="Peptidase_M29"/>
    <property type="match status" value="1"/>
</dbReference>
<name>A0A6N8U7N7_9FIRM</name>
<evidence type="ECO:0000256" key="5">
    <source>
        <dbReference type="ARBA" id="ARBA00022438"/>
    </source>
</evidence>
<organism evidence="10 11">
    <name type="scientific">Copranaerobaculum intestinale</name>
    <dbReference type="NCBI Taxonomy" id="2692629"/>
    <lineage>
        <taxon>Bacteria</taxon>
        <taxon>Bacillati</taxon>
        <taxon>Bacillota</taxon>
        <taxon>Erysipelotrichia</taxon>
        <taxon>Erysipelotrichales</taxon>
        <taxon>Erysipelotrichaceae</taxon>
        <taxon>Copranaerobaculum</taxon>
    </lineage>
</organism>
<dbReference type="InterPro" id="IPR000787">
    <property type="entry name" value="Peptidase_M29"/>
</dbReference>
<evidence type="ECO:0000313" key="11">
    <source>
        <dbReference type="Proteomes" id="UP000434036"/>
    </source>
</evidence>
<evidence type="ECO:0000313" key="10">
    <source>
        <dbReference type="EMBL" id="MXQ73344.1"/>
    </source>
</evidence>
<comment type="similarity">
    <text evidence="4">Belongs to the peptidase M29 family.</text>
</comment>
<keyword evidence="5 10" id="KW-0031">Aminopeptidase</keyword>
<comment type="cofactor">
    <cofactor evidence="2">
        <name>Mg(2+)</name>
        <dbReference type="ChEBI" id="CHEBI:18420"/>
    </cofactor>
</comment>
<proteinExistence type="inferred from homology"/>